<dbReference type="GO" id="GO:0000139">
    <property type="term" value="C:Golgi membrane"/>
    <property type="evidence" value="ECO:0007669"/>
    <property type="project" value="TreeGrafter"/>
</dbReference>
<comment type="subcellular location">
    <subcellularLocation>
        <location evidence="1">Membrane</location>
        <topology evidence="1">Multi-pass membrane protein</topology>
    </subcellularLocation>
</comment>
<keyword evidence="8" id="KW-1185">Reference proteome</keyword>
<evidence type="ECO:0000256" key="2">
    <source>
        <dbReference type="ARBA" id="ARBA00006070"/>
    </source>
</evidence>
<evidence type="ECO:0000256" key="1">
    <source>
        <dbReference type="ARBA" id="ARBA00004141"/>
    </source>
</evidence>
<gene>
    <name evidence="7" type="ORF">HU200_009670</name>
</gene>
<proteinExistence type="inferred from homology"/>
<evidence type="ECO:0000313" key="8">
    <source>
        <dbReference type="Proteomes" id="UP000636709"/>
    </source>
</evidence>
<dbReference type="GO" id="GO:0006890">
    <property type="term" value="P:retrograde vesicle-mediated transport, Golgi to endoplasmic reticulum"/>
    <property type="evidence" value="ECO:0007669"/>
    <property type="project" value="TreeGrafter"/>
</dbReference>
<comment type="similarity">
    <text evidence="2">Belongs to the RER1 family.</text>
</comment>
<protein>
    <submittedName>
        <fullName evidence="7">Uncharacterized protein</fullName>
    </submittedName>
</protein>
<dbReference type="PANTHER" id="PTHR10743">
    <property type="entry name" value="PROTEIN RER1"/>
    <property type="match status" value="1"/>
</dbReference>
<evidence type="ECO:0000256" key="5">
    <source>
        <dbReference type="ARBA" id="ARBA00023136"/>
    </source>
</evidence>
<name>A0A835FII9_9POAL</name>
<dbReference type="Pfam" id="PF03248">
    <property type="entry name" value="Rer1"/>
    <property type="match status" value="1"/>
</dbReference>
<feature type="compositionally biased region" description="Low complexity" evidence="6">
    <location>
        <begin position="33"/>
        <end position="46"/>
    </location>
</feature>
<keyword evidence="3" id="KW-0812">Transmembrane</keyword>
<dbReference type="PROSITE" id="PS51257">
    <property type="entry name" value="PROKAR_LIPOPROTEIN"/>
    <property type="match status" value="1"/>
</dbReference>
<evidence type="ECO:0000256" key="4">
    <source>
        <dbReference type="ARBA" id="ARBA00022989"/>
    </source>
</evidence>
<reference evidence="7" key="1">
    <citation type="submission" date="2020-07" db="EMBL/GenBank/DDBJ databases">
        <title>Genome sequence and genetic diversity analysis of an under-domesticated orphan crop, white fonio (Digitaria exilis).</title>
        <authorList>
            <person name="Bennetzen J.L."/>
            <person name="Chen S."/>
            <person name="Ma X."/>
            <person name="Wang X."/>
            <person name="Yssel A.E.J."/>
            <person name="Chaluvadi S.R."/>
            <person name="Johnson M."/>
            <person name="Gangashetty P."/>
            <person name="Hamidou F."/>
            <person name="Sanogo M.D."/>
            <person name="Zwaenepoel A."/>
            <person name="Wallace J."/>
            <person name="Van De Peer Y."/>
            <person name="Van Deynze A."/>
        </authorList>
    </citation>
    <scope>NUCLEOTIDE SEQUENCE</scope>
    <source>
        <tissue evidence="7">Leaves</tissue>
    </source>
</reference>
<dbReference type="Proteomes" id="UP000636709">
    <property type="component" value="Unassembled WGS sequence"/>
</dbReference>
<feature type="region of interest" description="Disordered" evidence="6">
    <location>
        <begin position="136"/>
        <end position="181"/>
    </location>
</feature>
<dbReference type="EMBL" id="JACEFO010000662">
    <property type="protein sequence ID" value="KAF8762128.1"/>
    <property type="molecule type" value="Genomic_DNA"/>
</dbReference>
<evidence type="ECO:0000256" key="6">
    <source>
        <dbReference type="SAM" id="MobiDB-lite"/>
    </source>
</evidence>
<keyword evidence="4" id="KW-1133">Transmembrane helix</keyword>
<comment type="caution">
    <text evidence="7">The sequence shown here is derived from an EMBL/GenBank/DDBJ whole genome shotgun (WGS) entry which is preliminary data.</text>
</comment>
<sequence>MRTAYANGEATPITVLVLCPFWVSGCREDPSRASRLVSSSSPTSPARVPPHPRPDPIRSDGLRDSSAAGRRRRGRGGPILPRPLDAARHGRWLGTLAAAASNALRVYMVQGFYIVTYGPRDLPPQPPHRLPLPMVDPELDPSAARRGPALPTGIRRFKPSSGASPEFKFWSDPLSPSSRSV</sequence>
<evidence type="ECO:0000313" key="7">
    <source>
        <dbReference type="EMBL" id="KAF8762128.1"/>
    </source>
</evidence>
<dbReference type="GO" id="GO:0006621">
    <property type="term" value="P:protein retention in ER lumen"/>
    <property type="evidence" value="ECO:0007669"/>
    <property type="project" value="TreeGrafter"/>
</dbReference>
<accession>A0A835FII9</accession>
<evidence type="ECO:0000256" key="3">
    <source>
        <dbReference type="ARBA" id="ARBA00022692"/>
    </source>
</evidence>
<dbReference type="InterPro" id="IPR004932">
    <property type="entry name" value="Rer1"/>
</dbReference>
<organism evidence="7 8">
    <name type="scientific">Digitaria exilis</name>
    <dbReference type="NCBI Taxonomy" id="1010633"/>
    <lineage>
        <taxon>Eukaryota</taxon>
        <taxon>Viridiplantae</taxon>
        <taxon>Streptophyta</taxon>
        <taxon>Embryophyta</taxon>
        <taxon>Tracheophyta</taxon>
        <taxon>Spermatophyta</taxon>
        <taxon>Magnoliopsida</taxon>
        <taxon>Liliopsida</taxon>
        <taxon>Poales</taxon>
        <taxon>Poaceae</taxon>
        <taxon>PACMAD clade</taxon>
        <taxon>Panicoideae</taxon>
        <taxon>Panicodae</taxon>
        <taxon>Paniceae</taxon>
        <taxon>Anthephorinae</taxon>
        <taxon>Digitaria</taxon>
    </lineage>
</organism>
<feature type="region of interest" description="Disordered" evidence="6">
    <location>
        <begin position="32"/>
        <end position="84"/>
    </location>
</feature>
<dbReference type="AlphaFoldDB" id="A0A835FII9"/>
<keyword evidence="5" id="KW-0472">Membrane</keyword>
<feature type="compositionally biased region" description="Basic and acidic residues" evidence="6">
    <location>
        <begin position="52"/>
        <end position="63"/>
    </location>
</feature>
<dbReference type="PANTHER" id="PTHR10743:SF0">
    <property type="entry name" value="PROTEIN RER1"/>
    <property type="match status" value="1"/>
</dbReference>
<dbReference type="OrthoDB" id="448250at2759"/>
<dbReference type="GO" id="GO:0005783">
    <property type="term" value="C:endoplasmic reticulum"/>
    <property type="evidence" value="ECO:0007669"/>
    <property type="project" value="GOC"/>
</dbReference>